<sequence length="98" mass="10965">MTRWERSDPLGASEVAVDSFRAMMAFLRMEERPRFTEDVRESLRDRCATLAAATGQMDAGQRGKGISFDELPFCFINIAVAACILVMSGKLDELEVEE</sequence>
<evidence type="ECO:0000313" key="2">
    <source>
        <dbReference type="Proteomes" id="UP000479639"/>
    </source>
</evidence>
<protein>
    <submittedName>
        <fullName evidence="1">Uncharacterized protein</fullName>
    </submittedName>
</protein>
<accession>A0A7C8FKI7</accession>
<dbReference type="AlphaFoldDB" id="A0A7C8FKI7"/>
<keyword evidence="2" id="KW-1185">Reference proteome</keyword>
<dbReference type="RefSeq" id="WP_151431465.1">
    <property type="nucleotide sequence ID" value="NZ_JANJZI010000002.1"/>
</dbReference>
<evidence type="ECO:0000313" key="1">
    <source>
        <dbReference type="EMBL" id="KAB1642794.1"/>
    </source>
</evidence>
<proteinExistence type="predicted"/>
<gene>
    <name evidence="1" type="ORF">F8D48_09210</name>
</gene>
<reference evidence="1 2" key="1">
    <citation type="submission" date="2019-09" db="EMBL/GenBank/DDBJ databases">
        <title>Whole genome shotgun sequencing (WGS) of Ellagibacter isourolithinifaciens DSM 104140(T) and Adlercreutzia muris DSM 29508(T).</title>
        <authorList>
            <person name="Stoll D.A."/>
            <person name="Danylec N."/>
            <person name="Huch M."/>
        </authorList>
    </citation>
    <scope>NUCLEOTIDE SEQUENCE [LARGE SCALE GENOMIC DNA]</scope>
    <source>
        <strain evidence="1 2">DSM 29508</strain>
    </source>
</reference>
<dbReference type="Proteomes" id="UP000479639">
    <property type="component" value="Unassembled WGS sequence"/>
</dbReference>
<name>A0A7C8FKI7_9ACTN</name>
<comment type="caution">
    <text evidence="1">The sequence shown here is derived from an EMBL/GenBank/DDBJ whole genome shotgun (WGS) entry which is preliminary data.</text>
</comment>
<organism evidence="1 2">
    <name type="scientific">Adlercreutzia muris</name>
    <dbReference type="NCBI Taxonomy" id="1796610"/>
    <lineage>
        <taxon>Bacteria</taxon>
        <taxon>Bacillati</taxon>
        <taxon>Actinomycetota</taxon>
        <taxon>Coriobacteriia</taxon>
        <taxon>Eggerthellales</taxon>
        <taxon>Eggerthellaceae</taxon>
        <taxon>Adlercreutzia</taxon>
    </lineage>
</organism>
<dbReference type="EMBL" id="WAJS01000030">
    <property type="protein sequence ID" value="KAB1642794.1"/>
    <property type="molecule type" value="Genomic_DNA"/>
</dbReference>